<feature type="region of interest" description="Disordered" evidence="8">
    <location>
        <begin position="459"/>
        <end position="498"/>
    </location>
</feature>
<evidence type="ECO:0000256" key="1">
    <source>
        <dbReference type="ARBA" id="ARBA00004651"/>
    </source>
</evidence>
<dbReference type="KEGG" id="lck:HN018_12755"/>
<dbReference type="EMBL" id="CP053708">
    <property type="protein sequence ID" value="QKE90797.1"/>
    <property type="molecule type" value="Genomic_DNA"/>
</dbReference>
<comment type="subcellular location">
    <subcellularLocation>
        <location evidence="1">Cell membrane</location>
        <topology evidence="1">Multi-pass membrane protein</topology>
    </subcellularLocation>
</comment>
<feature type="region of interest" description="Disordered" evidence="8">
    <location>
        <begin position="136"/>
        <end position="158"/>
    </location>
</feature>
<keyword evidence="6 9" id="KW-1133">Transmembrane helix</keyword>
<evidence type="ECO:0000256" key="2">
    <source>
        <dbReference type="ARBA" id="ARBA00009773"/>
    </source>
</evidence>
<feature type="transmembrane region" description="Helical" evidence="9">
    <location>
        <begin position="178"/>
        <end position="201"/>
    </location>
</feature>
<evidence type="ECO:0000256" key="3">
    <source>
        <dbReference type="ARBA" id="ARBA00022448"/>
    </source>
</evidence>
<feature type="transmembrane region" description="Helical" evidence="9">
    <location>
        <begin position="49"/>
        <end position="68"/>
    </location>
</feature>
<dbReference type="RefSeq" id="WP_171836323.1">
    <property type="nucleotide sequence ID" value="NZ_CP053708.1"/>
</dbReference>
<feature type="transmembrane region" description="Helical" evidence="9">
    <location>
        <begin position="302"/>
        <end position="320"/>
    </location>
</feature>
<keyword evidence="11" id="KW-1185">Reference proteome</keyword>
<accession>A0A6M8HRA4</accession>
<evidence type="ECO:0000256" key="7">
    <source>
        <dbReference type="ARBA" id="ARBA00023136"/>
    </source>
</evidence>
<keyword evidence="4" id="KW-1003">Cell membrane</keyword>
<dbReference type="PANTHER" id="PTHR21716:SF53">
    <property type="entry name" value="PERMEASE PERM-RELATED"/>
    <property type="match status" value="1"/>
</dbReference>
<dbReference type="GO" id="GO:0005886">
    <property type="term" value="C:plasma membrane"/>
    <property type="evidence" value="ECO:0007669"/>
    <property type="project" value="UniProtKB-SubCell"/>
</dbReference>
<feature type="transmembrane region" description="Helical" evidence="9">
    <location>
        <begin position="275"/>
        <end position="295"/>
    </location>
</feature>
<keyword evidence="7 9" id="KW-0472">Membrane</keyword>
<evidence type="ECO:0000313" key="10">
    <source>
        <dbReference type="EMBL" id="QKE90797.1"/>
    </source>
</evidence>
<sequence>MSFASSRPTADLPRARVPAADTPPAEKLTGIVAGVVIVAALYLGREVLIPITLSVLLSFVLAPLVLLLQRLWVPKIPAVLLSVITALGVLLVLGGIIGTQIASLSSDLPRYQSTIEHKVASVRSFTSGHLREITNKIGKETSGGGPQATAPTAPDGQKPMPVVVQQPSPTPIHLLQQVLSPIVSPLETIGIVFVVAIFILMQREDLRDRMIRLFGSDDLLRTTAALDDAGSRLGRYFLTQLGINALFGVIIGVGLMLIGVPNPILWGVLGTLLRFVPYVGSAIAAILPIALAAAVDPGWSMVAWAAALFVVTEGAMGQVVEPLVYGHATGLSPVAVIVVAIFWSWIWGPIGLILSTPLTLCLVVMGRHIERLEFLDILLGDRPALTPIESFYQRMLANDDDEMLRQAGTSLKQRSLSSYYDDIVLKGLMLAAADMQRGALLPERAIQINQAVQELVNDLDGHDDLDPSPGATEQPLAGKRREDREVPVTPPPLDTAPARTLLPSHWQGHSPILCVAGRGPLDLAASTMLAQLLKKHAIGARVASHNDVSRETIDTFDVSGIAMICVSYLDLSGNPVRIRGLLRRLRQRIPDVPIMMGLWPASTEGDPRSGAPDDHATDDELRSQIGADFYAGSLAEAVSECVRFAHMEAEASAV</sequence>
<organism evidence="10 11">
    <name type="scientific">Lichenicola cladoniae</name>
    <dbReference type="NCBI Taxonomy" id="1484109"/>
    <lineage>
        <taxon>Bacteria</taxon>
        <taxon>Pseudomonadati</taxon>
        <taxon>Pseudomonadota</taxon>
        <taxon>Alphaproteobacteria</taxon>
        <taxon>Acetobacterales</taxon>
        <taxon>Acetobacteraceae</taxon>
        <taxon>Lichenicola</taxon>
    </lineage>
</organism>
<name>A0A6M8HRA4_9PROT</name>
<dbReference type="GO" id="GO:0055085">
    <property type="term" value="P:transmembrane transport"/>
    <property type="evidence" value="ECO:0007669"/>
    <property type="project" value="TreeGrafter"/>
</dbReference>
<gene>
    <name evidence="10" type="ORF">HN018_12755</name>
</gene>
<feature type="transmembrane region" description="Helical" evidence="9">
    <location>
        <begin position="241"/>
        <end position="260"/>
    </location>
</feature>
<feature type="transmembrane region" description="Helical" evidence="9">
    <location>
        <begin position="80"/>
        <end position="102"/>
    </location>
</feature>
<evidence type="ECO:0000256" key="6">
    <source>
        <dbReference type="ARBA" id="ARBA00022989"/>
    </source>
</evidence>
<keyword evidence="3" id="KW-0813">Transport</keyword>
<evidence type="ECO:0000313" key="11">
    <source>
        <dbReference type="Proteomes" id="UP000500767"/>
    </source>
</evidence>
<dbReference type="Pfam" id="PF01594">
    <property type="entry name" value="AI-2E_transport"/>
    <property type="match status" value="1"/>
</dbReference>
<feature type="transmembrane region" description="Helical" evidence="9">
    <location>
        <begin position="332"/>
        <end position="365"/>
    </location>
</feature>
<dbReference type="InterPro" id="IPR002549">
    <property type="entry name" value="AI-2E-like"/>
</dbReference>
<evidence type="ECO:0000256" key="8">
    <source>
        <dbReference type="SAM" id="MobiDB-lite"/>
    </source>
</evidence>
<comment type="similarity">
    <text evidence="2">Belongs to the autoinducer-2 exporter (AI-2E) (TC 2.A.86) family.</text>
</comment>
<keyword evidence="5 9" id="KW-0812">Transmembrane</keyword>
<reference evidence="10 11" key="1">
    <citation type="journal article" date="2014" name="World J. Microbiol. Biotechnol.">
        <title>Biodiversity and physiological characteristics of Antarctic and Arctic lichens-associated bacteria.</title>
        <authorList>
            <person name="Lee Y.M."/>
            <person name="Kim E.H."/>
            <person name="Lee H.K."/>
            <person name="Hong S.G."/>
        </authorList>
    </citation>
    <scope>NUCLEOTIDE SEQUENCE [LARGE SCALE GENOMIC DNA]</scope>
    <source>
        <strain evidence="10 11">PAMC 26569</strain>
    </source>
</reference>
<feature type="region of interest" description="Disordered" evidence="8">
    <location>
        <begin position="1"/>
        <end position="22"/>
    </location>
</feature>
<dbReference type="Proteomes" id="UP000500767">
    <property type="component" value="Chromosome"/>
</dbReference>
<protein>
    <submittedName>
        <fullName evidence="10">AI-2E family transporter</fullName>
    </submittedName>
</protein>
<evidence type="ECO:0000256" key="4">
    <source>
        <dbReference type="ARBA" id="ARBA00022475"/>
    </source>
</evidence>
<dbReference type="PANTHER" id="PTHR21716">
    <property type="entry name" value="TRANSMEMBRANE PROTEIN"/>
    <property type="match status" value="1"/>
</dbReference>
<evidence type="ECO:0000256" key="9">
    <source>
        <dbReference type="SAM" id="Phobius"/>
    </source>
</evidence>
<evidence type="ECO:0000256" key="5">
    <source>
        <dbReference type="ARBA" id="ARBA00022692"/>
    </source>
</evidence>
<dbReference type="AlphaFoldDB" id="A0A6M8HRA4"/>
<proteinExistence type="inferred from homology"/>